<organism evidence="12 13">
    <name type="scientific">Hydrogenispora ethanolica</name>
    <dbReference type="NCBI Taxonomy" id="1082276"/>
    <lineage>
        <taxon>Bacteria</taxon>
        <taxon>Bacillati</taxon>
        <taxon>Bacillota</taxon>
        <taxon>Hydrogenispora</taxon>
    </lineage>
</organism>
<feature type="binding site" evidence="10">
    <location>
        <position position="254"/>
    </location>
    <ligand>
        <name>[4Fe-4S] cluster</name>
        <dbReference type="ChEBI" id="CHEBI:49883"/>
        <label>2</label>
        <note>4Fe-4S-substrate</note>
    </ligand>
</feature>
<feature type="binding site" evidence="10">
    <location>
        <position position="194"/>
    </location>
    <ligand>
        <name>S-adenosyl-L-methionine</name>
        <dbReference type="ChEBI" id="CHEBI:59789"/>
    </ligand>
</feature>
<evidence type="ECO:0000256" key="8">
    <source>
        <dbReference type="ARBA" id="ARBA00023150"/>
    </source>
</evidence>
<evidence type="ECO:0000259" key="11">
    <source>
        <dbReference type="PROSITE" id="PS51918"/>
    </source>
</evidence>
<dbReference type="InterPro" id="IPR013483">
    <property type="entry name" value="MoaA"/>
</dbReference>
<feature type="binding site" evidence="10">
    <location>
        <position position="271"/>
    </location>
    <ligand>
        <name>[4Fe-4S] cluster</name>
        <dbReference type="ChEBI" id="CHEBI:49883"/>
        <label>2</label>
        <note>4Fe-4S-substrate</note>
    </ligand>
</feature>
<dbReference type="GO" id="GO:0061798">
    <property type="term" value="F:GTP 3',8'-cyclase activity"/>
    <property type="evidence" value="ECO:0007669"/>
    <property type="project" value="UniProtKB-UniRule"/>
</dbReference>
<dbReference type="PANTHER" id="PTHR22960:SF0">
    <property type="entry name" value="MOLYBDENUM COFACTOR BIOSYNTHESIS PROTEIN 1"/>
    <property type="match status" value="1"/>
</dbReference>
<comment type="catalytic activity">
    <reaction evidence="10">
        <text>GTP + AH2 + S-adenosyl-L-methionine = (8S)-3',8-cyclo-7,8-dihydroguanosine 5'-triphosphate + 5'-deoxyadenosine + L-methionine + A + H(+)</text>
        <dbReference type="Rhea" id="RHEA:49576"/>
        <dbReference type="ChEBI" id="CHEBI:13193"/>
        <dbReference type="ChEBI" id="CHEBI:15378"/>
        <dbReference type="ChEBI" id="CHEBI:17319"/>
        <dbReference type="ChEBI" id="CHEBI:17499"/>
        <dbReference type="ChEBI" id="CHEBI:37565"/>
        <dbReference type="ChEBI" id="CHEBI:57844"/>
        <dbReference type="ChEBI" id="CHEBI:59789"/>
        <dbReference type="ChEBI" id="CHEBI:131766"/>
        <dbReference type="EC" id="4.1.99.22"/>
    </reaction>
</comment>
<keyword evidence="6 10" id="KW-0411">Iron-sulfur</keyword>
<comment type="similarity">
    <text evidence="10">Belongs to the radical SAM superfamily. MoaA family.</text>
</comment>
<evidence type="ECO:0000256" key="2">
    <source>
        <dbReference type="ARBA" id="ARBA00022691"/>
    </source>
</evidence>
<dbReference type="EMBL" id="SLUN01000005">
    <property type="protein sequence ID" value="TCL73165.1"/>
    <property type="molecule type" value="Genomic_DNA"/>
</dbReference>
<dbReference type="CDD" id="cd01335">
    <property type="entry name" value="Radical_SAM"/>
    <property type="match status" value="1"/>
</dbReference>
<name>A0A4R1S1X7_HYDET</name>
<dbReference type="PROSITE" id="PS51918">
    <property type="entry name" value="RADICAL_SAM"/>
    <property type="match status" value="1"/>
</dbReference>
<feature type="binding site" evidence="10">
    <location>
        <position position="160"/>
    </location>
    <ligand>
        <name>GTP</name>
        <dbReference type="ChEBI" id="CHEBI:37565"/>
    </ligand>
</feature>
<dbReference type="InterPro" id="IPR050105">
    <property type="entry name" value="MoCo_biosynth_MoaA/MoaC"/>
</dbReference>
<proteinExistence type="inferred from homology"/>
<sequence>MRDSCGRNIDYLRISVTDRCNLHCMYCSAGLAEVLPSGRPSDDPHYLSAAEIGRITEVMAGLGIRKVRITGGEPLLRPDLEQIIAMVARVPGISDIAMTSNGIGLAGRARQLKDAGLQRVNISLDSLDNGKFAAITGGGNLAPVLKGIKAAVAAGLEPVKINVVLMKGINDDEIDPFIALTRENPVEVRFIELMPIGRFGADHSERLLSNTAILDARPWLKELPGAPNQTARRYAVPGYRGRIGLISPISQQFCAGCNRIRLTCDGKLKPCLGDNTELDIAAALRHEPERLAGLIRKAILEKPAGHHFERGFASKRSMAAIGG</sequence>
<evidence type="ECO:0000256" key="1">
    <source>
        <dbReference type="ARBA" id="ARBA00022485"/>
    </source>
</evidence>
<keyword evidence="8 10" id="KW-0501">Molybdenum cofactor biosynthesis</keyword>
<keyword evidence="2 10" id="KW-0949">S-adenosyl-L-methionine</keyword>
<feature type="binding site" evidence="10">
    <location>
        <position position="26"/>
    </location>
    <ligand>
        <name>S-adenosyl-L-methionine</name>
        <dbReference type="ChEBI" id="CHEBI:59789"/>
    </ligand>
</feature>
<dbReference type="Proteomes" id="UP000295008">
    <property type="component" value="Unassembled WGS sequence"/>
</dbReference>
<keyword evidence="9 10" id="KW-0456">Lyase</keyword>
<dbReference type="SUPFAM" id="SSF102114">
    <property type="entry name" value="Radical SAM enzymes"/>
    <property type="match status" value="1"/>
</dbReference>
<dbReference type="SMART" id="SM00729">
    <property type="entry name" value="Elp3"/>
    <property type="match status" value="1"/>
</dbReference>
<dbReference type="Pfam" id="PF06463">
    <property type="entry name" value="Mob_synth_C"/>
    <property type="match status" value="1"/>
</dbReference>
<dbReference type="UniPathway" id="UPA00344"/>
<dbReference type="SFLD" id="SFLDG01067">
    <property type="entry name" value="SPASM/twitch_domain_containing"/>
    <property type="match status" value="1"/>
</dbReference>
<dbReference type="InterPro" id="IPR058240">
    <property type="entry name" value="rSAM_sf"/>
</dbReference>
<dbReference type="GO" id="GO:0006777">
    <property type="term" value="P:Mo-molybdopterin cofactor biosynthetic process"/>
    <property type="evidence" value="ECO:0007669"/>
    <property type="project" value="UniProtKB-UniRule"/>
</dbReference>
<keyword evidence="1 10" id="KW-0004">4Fe-4S</keyword>
<comment type="caution">
    <text evidence="12">The sequence shown here is derived from an EMBL/GenBank/DDBJ whole genome shotgun (WGS) entry which is preliminary data.</text>
</comment>
<keyword evidence="7 10" id="KW-0342">GTP-binding</keyword>
<dbReference type="PANTHER" id="PTHR22960">
    <property type="entry name" value="MOLYBDOPTERIN COFACTOR SYNTHESIS PROTEIN A"/>
    <property type="match status" value="1"/>
</dbReference>
<feature type="binding site" evidence="10">
    <location>
        <position position="99"/>
    </location>
    <ligand>
        <name>GTP</name>
        <dbReference type="ChEBI" id="CHEBI:37565"/>
    </ligand>
</feature>
<dbReference type="InterPro" id="IPR013785">
    <property type="entry name" value="Aldolase_TIM"/>
</dbReference>
<dbReference type="CDD" id="cd21117">
    <property type="entry name" value="Twitch_MoaA"/>
    <property type="match status" value="1"/>
</dbReference>
<dbReference type="OrthoDB" id="9763993at2"/>
<dbReference type="SFLD" id="SFLDG01386">
    <property type="entry name" value="main_SPASM_domain-containing"/>
    <property type="match status" value="1"/>
</dbReference>
<keyword evidence="4 10" id="KW-0547">Nucleotide-binding</keyword>
<dbReference type="GO" id="GO:0005525">
    <property type="term" value="F:GTP binding"/>
    <property type="evidence" value="ECO:0007669"/>
    <property type="project" value="UniProtKB-UniRule"/>
</dbReference>
<comment type="pathway">
    <text evidence="10">Cofactor biosynthesis; molybdopterin biosynthesis.</text>
</comment>
<dbReference type="RefSeq" id="WP_132013324.1">
    <property type="nucleotide sequence ID" value="NZ_SLUN01000005.1"/>
</dbReference>
<keyword evidence="5 10" id="KW-0408">Iron</keyword>
<feature type="binding site" evidence="10">
    <location>
        <position position="68"/>
    </location>
    <ligand>
        <name>GTP</name>
        <dbReference type="ChEBI" id="CHEBI:37565"/>
    </ligand>
</feature>
<evidence type="ECO:0000256" key="7">
    <source>
        <dbReference type="ARBA" id="ARBA00023134"/>
    </source>
</evidence>
<evidence type="ECO:0000256" key="5">
    <source>
        <dbReference type="ARBA" id="ARBA00023004"/>
    </source>
</evidence>
<comment type="function">
    <text evidence="10">Catalyzes the cyclization of GTP to (8S)-3',8-cyclo-7,8-dihydroguanosine 5'-triphosphate.</text>
</comment>
<dbReference type="InterPro" id="IPR040064">
    <property type="entry name" value="MoaA-like"/>
</dbReference>
<dbReference type="InterPro" id="IPR006638">
    <property type="entry name" value="Elp3/MiaA/NifB-like_rSAM"/>
</dbReference>
<evidence type="ECO:0000256" key="3">
    <source>
        <dbReference type="ARBA" id="ARBA00022723"/>
    </source>
</evidence>
<dbReference type="AlphaFoldDB" id="A0A4R1S1X7"/>
<evidence type="ECO:0000313" key="12">
    <source>
        <dbReference type="EMBL" id="TCL73165.1"/>
    </source>
</evidence>
<dbReference type="NCBIfam" id="NF001199">
    <property type="entry name" value="PRK00164.2-1"/>
    <property type="match status" value="1"/>
</dbReference>
<feature type="domain" description="Radical SAM core" evidence="11">
    <location>
        <begin position="4"/>
        <end position="226"/>
    </location>
</feature>
<dbReference type="EC" id="4.1.99.22" evidence="10"/>
<dbReference type="GO" id="GO:0051539">
    <property type="term" value="F:4 iron, 4 sulfur cluster binding"/>
    <property type="evidence" value="ECO:0007669"/>
    <property type="project" value="UniProtKB-UniRule"/>
</dbReference>
<reference evidence="12 13" key="1">
    <citation type="submission" date="2019-03" db="EMBL/GenBank/DDBJ databases">
        <title>Genomic Encyclopedia of Type Strains, Phase IV (KMG-IV): sequencing the most valuable type-strain genomes for metagenomic binning, comparative biology and taxonomic classification.</title>
        <authorList>
            <person name="Goeker M."/>
        </authorList>
    </citation>
    <scope>NUCLEOTIDE SEQUENCE [LARGE SCALE GENOMIC DNA]</scope>
    <source>
        <strain evidence="12 13">LX-B</strain>
    </source>
</reference>
<keyword evidence="3 10" id="KW-0479">Metal-binding</keyword>
<dbReference type="GO" id="GO:1904047">
    <property type="term" value="F:S-adenosyl-L-methionine binding"/>
    <property type="evidence" value="ECO:0007669"/>
    <property type="project" value="UniProtKB-UniRule"/>
</dbReference>
<evidence type="ECO:0000256" key="4">
    <source>
        <dbReference type="ARBA" id="ARBA00022741"/>
    </source>
</evidence>
<feature type="binding site" evidence="10">
    <location>
        <position position="24"/>
    </location>
    <ligand>
        <name>[4Fe-4S] cluster</name>
        <dbReference type="ChEBI" id="CHEBI:49883"/>
        <label>1</label>
        <note>4Fe-4S-S-AdoMet</note>
    </ligand>
</feature>
<feature type="binding site" evidence="10">
    <location>
        <position position="72"/>
    </location>
    <ligand>
        <name>S-adenosyl-L-methionine</name>
        <dbReference type="ChEBI" id="CHEBI:59789"/>
    </ligand>
</feature>
<dbReference type="Pfam" id="PF04055">
    <property type="entry name" value="Radical_SAM"/>
    <property type="match status" value="1"/>
</dbReference>
<protein>
    <recommendedName>
        <fullName evidence="10">GTP 3',8-cyclase</fullName>
        <ecNumber evidence="10">4.1.99.22</ecNumber>
    </recommendedName>
    <alternativeName>
        <fullName evidence="10">Molybdenum cofactor biosynthesis protein A</fullName>
    </alternativeName>
</protein>
<evidence type="ECO:0000256" key="6">
    <source>
        <dbReference type="ARBA" id="ARBA00023014"/>
    </source>
</evidence>
<evidence type="ECO:0000256" key="9">
    <source>
        <dbReference type="ARBA" id="ARBA00023239"/>
    </source>
</evidence>
<dbReference type="SFLD" id="SFLDG01383">
    <property type="entry name" value="cyclic_pyranopterin_phosphate"/>
    <property type="match status" value="1"/>
</dbReference>
<feature type="binding site" evidence="10">
    <location>
        <begin position="259"/>
        <end position="261"/>
    </location>
    <ligand>
        <name>GTP</name>
        <dbReference type="ChEBI" id="CHEBI:37565"/>
    </ligand>
</feature>
<dbReference type="GO" id="GO:0061799">
    <property type="term" value="F:cyclic pyranopterin monophosphate synthase activity"/>
    <property type="evidence" value="ECO:0007669"/>
    <property type="project" value="TreeGrafter"/>
</dbReference>
<dbReference type="GO" id="GO:0046872">
    <property type="term" value="F:metal ion binding"/>
    <property type="evidence" value="ECO:0007669"/>
    <property type="project" value="UniProtKB-KW"/>
</dbReference>
<comment type="cofactor">
    <cofactor evidence="10">
        <name>[4Fe-4S] cluster</name>
        <dbReference type="ChEBI" id="CHEBI:49883"/>
    </cofactor>
    <text evidence="10">Binds 2 [4Fe-4S] clusters. Binds 1 [4Fe-4S] cluster coordinated with 3 cysteines and an exchangeable S-adenosyl-L-methionine and 1 [4Fe-4S] cluster coordinated with 3 cysteines and the GTP-derived substrate.</text>
</comment>
<gene>
    <name evidence="10" type="primary">moaA</name>
    <name evidence="12" type="ORF">EDC14_100527</name>
</gene>
<accession>A0A4R1S1X7</accession>
<dbReference type="HAMAP" id="MF_01225_B">
    <property type="entry name" value="MoaA_B"/>
    <property type="match status" value="1"/>
</dbReference>
<feature type="binding site" evidence="10">
    <location>
        <position position="123"/>
    </location>
    <ligand>
        <name>S-adenosyl-L-methionine</name>
        <dbReference type="ChEBI" id="CHEBI:59789"/>
    </ligand>
</feature>
<dbReference type="SFLD" id="SFLDS00029">
    <property type="entry name" value="Radical_SAM"/>
    <property type="match status" value="1"/>
</dbReference>
<dbReference type="Gene3D" id="3.20.20.70">
    <property type="entry name" value="Aldolase class I"/>
    <property type="match status" value="1"/>
</dbReference>
<dbReference type="NCBIfam" id="TIGR02666">
    <property type="entry name" value="moaA"/>
    <property type="match status" value="1"/>
</dbReference>
<feature type="binding site" evidence="10">
    <location>
        <position position="20"/>
    </location>
    <ligand>
        <name>[4Fe-4S] cluster</name>
        <dbReference type="ChEBI" id="CHEBI:49883"/>
        <label>1</label>
        <note>4Fe-4S-S-AdoMet</note>
    </ligand>
</feature>
<dbReference type="InterPro" id="IPR007197">
    <property type="entry name" value="rSAM"/>
</dbReference>
<evidence type="ECO:0000313" key="13">
    <source>
        <dbReference type="Proteomes" id="UP000295008"/>
    </source>
</evidence>
<feature type="binding site" evidence="10">
    <location>
        <position position="27"/>
    </location>
    <ligand>
        <name>[4Fe-4S] cluster</name>
        <dbReference type="ChEBI" id="CHEBI:49883"/>
        <label>1</label>
        <note>4Fe-4S-S-AdoMet</note>
    </ligand>
</feature>
<dbReference type="InterPro" id="IPR010505">
    <property type="entry name" value="MoaA_twitch"/>
</dbReference>
<evidence type="ECO:0000256" key="10">
    <source>
        <dbReference type="HAMAP-Rule" id="MF_01225"/>
    </source>
</evidence>
<feature type="binding site" evidence="10">
    <location>
        <position position="257"/>
    </location>
    <ligand>
        <name>[4Fe-4S] cluster</name>
        <dbReference type="ChEBI" id="CHEBI:49883"/>
        <label>2</label>
        <note>4Fe-4S-substrate</note>
    </ligand>
</feature>
<comment type="subunit">
    <text evidence="10">Monomer and homodimer.</text>
</comment>
<feature type="binding site" evidence="10">
    <location>
        <position position="13"/>
    </location>
    <ligand>
        <name>GTP</name>
        <dbReference type="ChEBI" id="CHEBI:37565"/>
    </ligand>
</feature>
<keyword evidence="13" id="KW-1185">Reference proteome</keyword>